<organism evidence="6 7">
    <name type="scientific">Skermanella aerolata</name>
    <dbReference type="NCBI Taxonomy" id="393310"/>
    <lineage>
        <taxon>Bacteria</taxon>
        <taxon>Pseudomonadati</taxon>
        <taxon>Pseudomonadota</taxon>
        <taxon>Alphaproteobacteria</taxon>
        <taxon>Rhodospirillales</taxon>
        <taxon>Azospirillaceae</taxon>
        <taxon>Skermanella</taxon>
    </lineage>
</organism>
<evidence type="ECO:0000256" key="4">
    <source>
        <dbReference type="ARBA" id="ARBA00023239"/>
    </source>
</evidence>
<evidence type="ECO:0000313" key="7">
    <source>
        <dbReference type="Proteomes" id="UP000321523"/>
    </source>
</evidence>
<dbReference type="SUPFAM" id="SSF51316">
    <property type="entry name" value="Mss4-like"/>
    <property type="match status" value="1"/>
</dbReference>
<dbReference type="PROSITE" id="PS51891">
    <property type="entry name" value="CENP_V_GFA"/>
    <property type="match status" value="1"/>
</dbReference>
<dbReference type="InterPro" id="IPR006913">
    <property type="entry name" value="CENP-V/GFA"/>
</dbReference>
<evidence type="ECO:0000256" key="1">
    <source>
        <dbReference type="ARBA" id="ARBA00005495"/>
    </source>
</evidence>
<sequence>MTKQPTETFMEGGCQCGLIRYRVVGALVDLYVCHCRECRKQSSSAFGISVMVKSSDLVRLSGTPRIWTRHASVAGTLDCAFCPRCGTRLWHGDPDRDPTVSIKGGSLDIPPDLSQAKHIWASRKLQGILIPEGAEIHAEEPPG</sequence>
<name>A0A512DJN0_9PROT</name>
<dbReference type="Proteomes" id="UP000321523">
    <property type="component" value="Unassembled WGS sequence"/>
</dbReference>
<keyword evidence="4" id="KW-0456">Lyase</keyword>
<dbReference type="PANTHER" id="PTHR33337:SF3">
    <property type="entry name" value="CENP-V_GFA DOMAIN-CONTAINING PROTEIN"/>
    <property type="match status" value="1"/>
</dbReference>
<evidence type="ECO:0000313" key="6">
    <source>
        <dbReference type="EMBL" id="GEO36688.1"/>
    </source>
</evidence>
<dbReference type="Pfam" id="PF04828">
    <property type="entry name" value="GFA"/>
    <property type="match status" value="1"/>
</dbReference>
<accession>A0A512DJN0</accession>
<proteinExistence type="inferred from homology"/>
<dbReference type="GO" id="GO:0016846">
    <property type="term" value="F:carbon-sulfur lyase activity"/>
    <property type="evidence" value="ECO:0007669"/>
    <property type="project" value="InterPro"/>
</dbReference>
<keyword evidence="3" id="KW-0862">Zinc</keyword>
<comment type="caution">
    <text evidence="6">The sequence shown here is derived from an EMBL/GenBank/DDBJ whole genome shotgun (WGS) entry which is preliminary data.</text>
</comment>
<protein>
    <submittedName>
        <fullName evidence="6">Aldehyde-activating protein</fullName>
    </submittedName>
</protein>
<comment type="similarity">
    <text evidence="1">Belongs to the Gfa family.</text>
</comment>
<dbReference type="Gene3D" id="3.90.1590.10">
    <property type="entry name" value="glutathione-dependent formaldehyde- activating enzyme (gfa)"/>
    <property type="match status" value="1"/>
</dbReference>
<evidence type="ECO:0000256" key="3">
    <source>
        <dbReference type="ARBA" id="ARBA00022833"/>
    </source>
</evidence>
<evidence type="ECO:0000256" key="2">
    <source>
        <dbReference type="ARBA" id="ARBA00022723"/>
    </source>
</evidence>
<feature type="domain" description="CENP-V/GFA" evidence="5">
    <location>
        <begin position="10"/>
        <end position="121"/>
    </location>
</feature>
<dbReference type="GO" id="GO:0046872">
    <property type="term" value="F:metal ion binding"/>
    <property type="evidence" value="ECO:0007669"/>
    <property type="project" value="UniProtKB-KW"/>
</dbReference>
<dbReference type="PANTHER" id="PTHR33337">
    <property type="entry name" value="GFA DOMAIN-CONTAINING PROTEIN"/>
    <property type="match status" value="1"/>
</dbReference>
<dbReference type="OrthoDB" id="9807246at2"/>
<gene>
    <name evidence="6" type="ORF">SAE02_08360</name>
</gene>
<dbReference type="RefSeq" id="WP_044426253.1">
    <property type="nucleotide sequence ID" value="NZ_BJYZ01000003.1"/>
</dbReference>
<evidence type="ECO:0000259" key="5">
    <source>
        <dbReference type="PROSITE" id="PS51891"/>
    </source>
</evidence>
<reference evidence="6 7" key="1">
    <citation type="submission" date="2019-07" db="EMBL/GenBank/DDBJ databases">
        <title>Whole genome shotgun sequence of Skermanella aerolata NBRC 106429.</title>
        <authorList>
            <person name="Hosoyama A."/>
            <person name="Uohara A."/>
            <person name="Ohji S."/>
            <person name="Ichikawa N."/>
        </authorList>
    </citation>
    <scope>NUCLEOTIDE SEQUENCE [LARGE SCALE GENOMIC DNA]</scope>
    <source>
        <strain evidence="6 7">NBRC 106429</strain>
    </source>
</reference>
<dbReference type="AlphaFoldDB" id="A0A512DJN0"/>
<keyword evidence="7" id="KW-1185">Reference proteome</keyword>
<keyword evidence="2" id="KW-0479">Metal-binding</keyword>
<dbReference type="InterPro" id="IPR011057">
    <property type="entry name" value="Mss4-like_sf"/>
</dbReference>
<dbReference type="EMBL" id="BJYZ01000003">
    <property type="protein sequence ID" value="GEO36688.1"/>
    <property type="molecule type" value="Genomic_DNA"/>
</dbReference>